<feature type="binding site" evidence="6">
    <location>
        <position position="82"/>
    </location>
    <ligand>
        <name>Zn(2+)</name>
        <dbReference type="ChEBI" id="CHEBI:29105"/>
    </ligand>
</feature>
<organism evidence="8 9">
    <name type="scientific">Agrococcus casei LMG 22410</name>
    <dbReference type="NCBI Taxonomy" id="1255656"/>
    <lineage>
        <taxon>Bacteria</taxon>
        <taxon>Bacillati</taxon>
        <taxon>Actinomycetota</taxon>
        <taxon>Actinomycetes</taxon>
        <taxon>Micrococcales</taxon>
        <taxon>Microbacteriaceae</taxon>
        <taxon>Agrococcus</taxon>
    </lineage>
</organism>
<dbReference type="PANTHER" id="PTHR11109">
    <property type="entry name" value="GTP CYCLOHYDROLASE I"/>
    <property type="match status" value="1"/>
</dbReference>
<protein>
    <recommendedName>
        <fullName evidence="6">GTP cyclohydrolase 1</fullName>
        <ecNumber evidence="6">3.5.4.16</ecNumber>
    </recommendedName>
    <alternativeName>
        <fullName evidence="6">GTP cyclohydrolase I</fullName>
        <shortName evidence="6">GTP-CH-I</shortName>
    </alternativeName>
</protein>
<keyword evidence="9" id="KW-1185">Reference proteome</keyword>
<dbReference type="AlphaFoldDB" id="A0A1R4F854"/>
<sequence>MSIDRERVQRAVSELLAAIGDDPARDGLHETPRRVADAYAEFFRGVGSDPVEHLRDSLDVGEQTGEVVLLRDIEFTSMCEHHLLPFSGVAHVAYLPGAKIVGLGRIPAVVRTIAARPQIQERLTDEVADALVQGLDPAGVLVVVDASHGCLATRGANQSNASTVTLASRGSLTEPVARAELLALIGERVTR</sequence>
<keyword evidence="6" id="KW-0479">Metal-binding</keyword>
<accession>A0A1R4F854</accession>
<dbReference type="NCBIfam" id="NF006825">
    <property type="entry name" value="PRK09347.1-2"/>
    <property type="match status" value="1"/>
</dbReference>
<dbReference type="GO" id="GO:0006729">
    <property type="term" value="P:tetrahydrobiopterin biosynthetic process"/>
    <property type="evidence" value="ECO:0007669"/>
    <property type="project" value="TreeGrafter"/>
</dbReference>
<dbReference type="InterPro" id="IPR001474">
    <property type="entry name" value="GTP_CycHdrlase_I"/>
</dbReference>
<feature type="binding site" evidence="6">
    <location>
        <position position="150"/>
    </location>
    <ligand>
        <name>Zn(2+)</name>
        <dbReference type="ChEBI" id="CHEBI:29105"/>
    </ligand>
</feature>
<dbReference type="Gene3D" id="1.10.286.10">
    <property type="match status" value="1"/>
</dbReference>
<dbReference type="EC" id="3.5.4.16" evidence="6"/>
<dbReference type="InterPro" id="IPR018234">
    <property type="entry name" value="GTP_CycHdrlase_I_CS"/>
</dbReference>
<comment type="pathway">
    <text evidence="2 6">Cofactor biosynthesis; 7,8-dihydroneopterin triphosphate biosynthesis; 7,8-dihydroneopterin triphosphate from GTP: step 1/1.</text>
</comment>
<dbReference type="GO" id="GO:0006730">
    <property type="term" value="P:one-carbon metabolic process"/>
    <property type="evidence" value="ECO:0007669"/>
    <property type="project" value="UniProtKB-UniRule"/>
</dbReference>
<dbReference type="UniPathway" id="UPA00848">
    <property type="reaction ID" value="UER00151"/>
</dbReference>
<dbReference type="NCBIfam" id="NF006826">
    <property type="entry name" value="PRK09347.1-3"/>
    <property type="match status" value="1"/>
</dbReference>
<dbReference type="Proteomes" id="UP000195787">
    <property type="component" value="Unassembled WGS sequence"/>
</dbReference>
<evidence type="ECO:0000256" key="1">
    <source>
        <dbReference type="ARBA" id="ARBA00001052"/>
    </source>
</evidence>
<evidence type="ECO:0000313" key="8">
    <source>
        <dbReference type="EMBL" id="SJM52064.1"/>
    </source>
</evidence>
<dbReference type="FunFam" id="3.30.1130.10:FF:000001">
    <property type="entry name" value="GTP cyclohydrolase 1"/>
    <property type="match status" value="1"/>
</dbReference>
<evidence type="ECO:0000259" key="7">
    <source>
        <dbReference type="Pfam" id="PF01227"/>
    </source>
</evidence>
<dbReference type="OrthoDB" id="9801207at2"/>
<dbReference type="GO" id="GO:0046654">
    <property type="term" value="P:tetrahydrofolate biosynthetic process"/>
    <property type="evidence" value="ECO:0007669"/>
    <property type="project" value="UniProtKB-UniRule"/>
</dbReference>
<keyword evidence="6" id="KW-0547">Nucleotide-binding</keyword>
<keyword evidence="4 6" id="KW-0554">One-carbon metabolism</keyword>
<reference evidence="8 9" key="1">
    <citation type="submission" date="2017-02" db="EMBL/GenBank/DDBJ databases">
        <authorList>
            <person name="Peterson S.W."/>
        </authorList>
    </citation>
    <scope>NUCLEOTIDE SEQUENCE [LARGE SCALE GENOMIC DNA]</scope>
    <source>
        <strain evidence="8 9">LMG 22410</strain>
    </source>
</reference>
<comment type="similarity">
    <text evidence="3 6">Belongs to the GTP cyclohydrolase I family.</text>
</comment>
<dbReference type="SUPFAM" id="SSF55620">
    <property type="entry name" value="Tetrahydrobiopterin biosynthesis enzymes-like"/>
    <property type="match status" value="1"/>
</dbReference>
<feature type="domain" description="GTP cyclohydrolase I" evidence="7">
    <location>
        <begin position="9"/>
        <end position="185"/>
    </location>
</feature>
<dbReference type="GeneID" id="303172172"/>
<evidence type="ECO:0000256" key="5">
    <source>
        <dbReference type="ARBA" id="ARBA00022801"/>
    </source>
</evidence>
<dbReference type="InterPro" id="IPR043133">
    <property type="entry name" value="GTP-CH-I_C/QueF"/>
</dbReference>
<dbReference type="RefSeq" id="WP_086991064.1">
    <property type="nucleotide sequence ID" value="NZ_FUHU01000020.1"/>
</dbReference>
<keyword evidence="6" id="KW-0342">GTP-binding</keyword>
<dbReference type="Gene3D" id="3.30.1130.10">
    <property type="match status" value="1"/>
</dbReference>
<dbReference type="PROSITE" id="PS00859">
    <property type="entry name" value="GTP_CYCLOHYDROL_1_1"/>
    <property type="match status" value="1"/>
</dbReference>
<dbReference type="GO" id="GO:0008270">
    <property type="term" value="F:zinc ion binding"/>
    <property type="evidence" value="ECO:0007669"/>
    <property type="project" value="UniProtKB-UniRule"/>
</dbReference>
<evidence type="ECO:0000256" key="3">
    <source>
        <dbReference type="ARBA" id="ARBA00008085"/>
    </source>
</evidence>
<feature type="binding site" evidence="6">
    <location>
        <position position="79"/>
    </location>
    <ligand>
        <name>Zn(2+)</name>
        <dbReference type="ChEBI" id="CHEBI:29105"/>
    </ligand>
</feature>
<dbReference type="EMBL" id="FUHU01000020">
    <property type="protein sequence ID" value="SJM52064.1"/>
    <property type="molecule type" value="Genomic_DNA"/>
</dbReference>
<keyword evidence="5 6" id="KW-0378">Hydrolase</keyword>
<dbReference type="InterPro" id="IPR043134">
    <property type="entry name" value="GTP-CH-I_N"/>
</dbReference>
<dbReference type="Pfam" id="PF01227">
    <property type="entry name" value="GTP_cyclohydroI"/>
    <property type="match status" value="1"/>
</dbReference>
<evidence type="ECO:0000256" key="4">
    <source>
        <dbReference type="ARBA" id="ARBA00022563"/>
    </source>
</evidence>
<dbReference type="HAMAP" id="MF_00223">
    <property type="entry name" value="FolE"/>
    <property type="match status" value="1"/>
</dbReference>
<dbReference type="FunFam" id="1.10.286.10:FF:000001">
    <property type="entry name" value="GTP cyclohydrolase 1"/>
    <property type="match status" value="1"/>
</dbReference>
<dbReference type="GO" id="GO:0003934">
    <property type="term" value="F:GTP cyclohydrolase I activity"/>
    <property type="evidence" value="ECO:0007669"/>
    <property type="project" value="UniProtKB-UniRule"/>
</dbReference>
<comment type="catalytic activity">
    <reaction evidence="1 6">
        <text>GTP + H2O = 7,8-dihydroneopterin 3'-triphosphate + formate + H(+)</text>
        <dbReference type="Rhea" id="RHEA:17473"/>
        <dbReference type="ChEBI" id="CHEBI:15377"/>
        <dbReference type="ChEBI" id="CHEBI:15378"/>
        <dbReference type="ChEBI" id="CHEBI:15740"/>
        <dbReference type="ChEBI" id="CHEBI:37565"/>
        <dbReference type="ChEBI" id="CHEBI:58462"/>
        <dbReference type="EC" id="3.5.4.16"/>
    </reaction>
</comment>
<dbReference type="InterPro" id="IPR020602">
    <property type="entry name" value="GTP_CycHdrlase_I_dom"/>
</dbReference>
<dbReference type="NCBIfam" id="TIGR00063">
    <property type="entry name" value="folE"/>
    <property type="match status" value="1"/>
</dbReference>
<evidence type="ECO:0000256" key="2">
    <source>
        <dbReference type="ARBA" id="ARBA00005080"/>
    </source>
</evidence>
<dbReference type="GO" id="GO:0005525">
    <property type="term" value="F:GTP binding"/>
    <property type="evidence" value="ECO:0007669"/>
    <property type="project" value="UniProtKB-KW"/>
</dbReference>
<name>A0A1R4F854_9MICO</name>
<proteinExistence type="inferred from homology"/>
<gene>
    <name evidence="6" type="primary">folE</name>
    <name evidence="8" type="ORF">CZ674_03000</name>
</gene>
<evidence type="ECO:0000256" key="6">
    <source>
        <dbReference type="HAMAP-Rule" id="MF_00223"/>
    </source>
</evidence>
<dbReference type="PROSITE" id="PS00860">
    <property type="entry name" value="GTP_CYCLOHYDROL_1_2"/>
    <property type="match status" value="1"/>
</dbReference>
<dbReference type="GO" id="GO:0005737">
    <property type="term" value="C:cytoplasm"/>
    <property type="evidence" value="ECO:0007669"/>
    <property type="project" value="TreeGrafter"/>
</dbReference>
<dbReference type="PANTHER" id="PTHR11109:SF7">
    <property type="entry name" value="GTP CYCLOHYDROLASE 1"/>
    <property type="match status" value="1"/>
</dbReference>
<keyword evidence="6" id="KW-0862">Zinc</keyword>
<comment type="subunit">
    <text evidence="6">Homopolymer.</text>
</comment>
<evidence type="ECO:0000313" key="9">
    <source>
        <dbReference type="Proteomes" id="UP000195787"/>
    </source>
</evidence>